<protein>
    <submittedName>
        <fullName evidence="4">Putative C6 zinc finger domain-containing protein</fullName>
    </submittedName>
</protein>
<sequence length="386" mass="43804">MAVSMARDLGLHRLDADDCPLMNRSASLRVLIDKEVKRRAYWHLIASDWTQSTMSGPQEGTYSIHPNHIQVNLPKEYDEVAAILSDKNGSMTVAQPTGLTFLLARIRLSHLSREYTDTLPVETSKLMRVPYEHIIALDRKLRNFFKELPYFFRLDEESRRESKHLEVVYTKIPMMRYCIQAAAHSKRCRLHQKFLIRASSDPRYSYSKQACLESARVVIRLYEESKVEGNSLALEAAQVAMAVHYTHLALVILVMDLCFNKDEGDHEERGRGVFATLQMLEGARSISPLLNRSLDSVTEVLHKYQVHLSGEDMSGHNAHGNSRNGNTYPTETGGEGSRQNDVRVGDGTLDVDPSIHGFWQNATQLEMGFDSATWDTLFSSLDSRPF</sequence>
<dbReference type="InterPro" id="IPR050613">
    <property type="entry name" value="Sec_Metabolite_Reg"/>
</dbReference>
<accession>A0A1S7UMH4</accession>
<evidence type="ECO:0000256" key="2">
    <source>
        <dbReference type="ARBA" id="ARBA00023242"/>
    </source>
</evidence>
<gene>
    <name evidence="4" type="ORF">SAMD00023353_1100760</name>
</gene>
<proteinExistence type="predicted"/>
<evidence type="ECO:0000313" key="4">
    <source>
        <dbReference type="EMBL" id="GAP84552.2"/>
    </source>
</evidence>
<reference evidence="4" key="1">
    <citation type="submission" date="2016-03" db="EMBL/GenBank/DDBJ databases">
        <title>Draft genome sequence of Rosellinia necatrix.</title>
        <authorList>
            <person name="Kanematsu S."/>
        </authorList>
    </citation>
    <scope>NUCLEOTIDE SEQUENCE [LARGE SCALE GENOMIC DNA]</scope>
    <source>
        <strain evidence="4">W97</strain>
    </source>
</reference>
<keyword evidence="5" id="KW-1185">Reference proteome</keyword>
<feature type="region of interest" description="Disordered" evidence="3">
    <location>
        <begin position="311"/>
        <end position="347"/>
    </location>
</feature>
<organism evidence="4">
    <name type="scientific">Rosellinia necatrix</name>
    <name type="common">White root-rot fungus</name>
    <dbReference type="NCBI Taxonomy" id="77044"/>
    <lineage>
        <taxon>Eukaryota</taxon>
        <taxon>Fungi</taxon>
        <taxon>Dikarya</taxon>
        <taxon>Ascomycota</taxon>
        <taxon>Pezizomycotina</taxon>
        <taxon>Sordariomycetes</taxon>
        <taxon>Xylariomycetidae</taxon>
        <taxon>Xylariales</taxon>
        <taxon>Xylariaceae</taxon>
        <taxon>Rosellinia</taxon>
    </lineage>
</organism>
<dbReference type="PANTHER" id="PTHR31001:SF90">
    <property type="entry name" value="CENTROMERE DNA-BINDING PROTEIN COMPLEX CBF3 SUBUNIT B"/>
    <property type="match status" value="1"/>
</dbReference>
<dbReference type="PANTHER" id="PTHR31001">
    <property type="entry name" value="UNCHARACTERIZED TRANSCRIPTIONAL REGULATORY PROTEIN"/>
    <property type="match status" value="1"/>
</dbReference>
<dbReference type="STRING" id="77044.A0A1S7UMH4"/>
<comment type="subcellular location">
    <subcellularLocation>
        <location evidence="1">Nucleus</location>
    </subcellularLocation>
</comment>
<evidence type="ECO:0000256" key="1">
    <source>
        <dbReference type="ARBA" id="ARBA00004123"/>
    </source>
</evidence>
<dbReference type="AlphaFoldDB" id="A0A1S7UMH4"/>
<keyword evidence="2" id="KW-0539">Nucleus</keyword>
<dbReference type="OrthoDB" id="3014581at2759"/>
<dbReference type="EMBL" id="DF977456">
    <property type="protein sequence ID" value="GAP84552.2"/>
    <property type="molecule type" value="Genomic_DNA"/>
</dbReference>
<evidence type="ECO:0000313" key="5">
    <source>
        <dbReference type="Proteomes" id="UP000054516"/>
    </source>
</evidence>
<dbReference type="GO" id="GO:0005634">
    <property type="term" value="C:nucleus"/>
    <property type="evidence" value="ECO:0007669"/>
    <property type="project" value="UniProtKB-SubCell"/>
</dbReference>
<feature type="compositionally biased region" description="Polar residues" evidence="3">
    <location>
        <begin position="319"/>
        <end position="330"/>
    </location>
</feature>
<name>A0A1S7UMH4_ROSNE</name>
<dbReference type="CDD" id="cd12148">
    <property type="entry name" value="fungal_TF_MHR"/>
    <property type="match status" value="1"/>
</dbReference>
<dbReference type="Proteomes" id="UP000054516">
    <property type="component" value="Unassembled WGS sequence"/>
</dbReference>
<dbReference type="OMA" id="VVCQHEG"/>
<evidence type="ECO:0000256" key="3">
    <source>
        <dbReference type="SAM" id="MobiDB-lite"/>
    </source>
</evidence>